<evidence type="ECO:0000259" key="4">
    <source>
        <dbReference type="Pfam" id="PF13007"/>
    </source>
</evidence>
<dbReference type="PANTHER" id="PTHR33678">
    <property type="entry name" value="BLL1576 PROTEIN"/>
    <property type="match status" value="1"/>
</dbReference>
<evidence type="ECO:0000259" key="5">
    <source>
        <dbReference type="Pfam" id="PF13817"/>
    </source>
</evidence>
<feature type="domain" description="Transposase IS66 zinc-finger binding" evidence="3">
    <location>
        <begin position="113"/>
        <end position="156"/>
    </location>
</feature>
<comment type="caution">
    <text evidence="6">The sequence shown here is derived from an EMBL/GenBank/DDBJ whole genome shotgun (WGS) entry which is preliminary data.</text>
</comment>
<dbReference type="RefSeq" id="WP_277859519.1">
    <property type="nucleotide sequence ID" value="NZ_JARRAG010000001.1"/>
</dbReference>
<feature type="region of interest" description="Disordered" evidence="1">
    <location>
        <begin position="74"/>
        <end position="98"/>
    </location>
</feature>
<evidence type="ECO:0000256" key="1">
    <source>
        <dbReference type="SAM" id="MobiDB-lite"/>
    </source>
</evidence>
<dbReference type="Proteomes" id="UP001216907">
    <property type="component" value="Unassembled WGS sequence"/>
</dbReference>
<dbReference type="Pfam" id="PF13817">
    <property type="entry name" value="DDE_Tnp_IS66_C"/>
    <property type="match status" value="1"/>
</dbReference>
<evidence type="ECO:0000313" key="6">
    <source>
        <dbReference type="EMBL" id="MDG3003164.1"/>
    </source>
</evidence>
<proteinExistence type="predicted"/>
<dbReference type="EMBL" id="JARRAG010000001">
    <property type="protein sequence ID" value="MDG3003164.1"/>
    <property type="molecule type" value="Genomic_DNA"/>
</dbReference>
<keyword evidence="7" id="KW-1185">Reference proteome</keyword>
<dbReference type="PANTHER" id="PTHR33678:SF1">
    <property type="entry name" value="BLL1576 PROTEIN"/>
    <property type="match status" value="1"/>
</dbReference>
<evidence type="ECO:0000259" key="2">
    <source>
        <dbReference type="Pfam" id="PF03050"/>
    </source>
</evidence>
<protein>
    <submittedName>
        <fullName evidence="6">IS66 family transposase</fullName>
    </submittedName>
</protein>
<dbReference type="InterPro" id="IPR024463">
    <property type="entry name" value="Transposase_TnpC_homeodom"/>
</dbReference>
<dbReference type="Pfam" id="PF03050">
    <property type="entry name" value="DDE_Tnp_IS66"/>
    <property type="match status" value="1"/>
</dbReference>
<dbReference type="InterPro" id="IPR004291">
    <property type="entry name" value="Transposase_IS66_central"/>
</dbReference>
<feature type="domain" description="Transposase IS66 C-terminal" evidence="5">
    <location>
        <begin position="460"/>
        <end position="496"/>
    </location>
</feature>
<accession>A0ABT6F6M2</accession>
<evidence type="ECO:0000259" key="3">
    <source>
        <dbReference type="Pfam" id="PF13005"/>
    </source>
</evidence>
<gene>
    <name evidence="6" type="ORF">PZE19_05245</name>
</gene>
<feature type="domain" description="Transposase IS66 central" evidence="2">
    <location>
        <begin position="172"/>
        <end position="453"/>
    </location>
</feature>
<dbReference type="InterPro" id="IPR024474">
    <property type="entry name" value="Znf_dom_IS66"/>
</dbReference>
<organism evidence="6 7">
    <name type="scientific">Paludisphaera mucosa</name>
    <dbReference type="NCBI Taxonomy" id="3030827"/>
    <lineage>
        <taxon>Bacteria</taxon>
        <taxon>Pseudomonadati</taxon>
        <taxon>Planctomycetota</taxon>
        <taxon>Planctomycetia</taxon>
        <taxon>Isosphaerales</taxon>
        <taxon>Isosphaeraceae</taxon>
        <taxon>Paludisphaera</taxon>
    </lineage>
</organism>
<dbReference type="Pfam" id="PF13007">
    <property type="entry name" value="LZ_Tnp_IS66"/>
    <property type="match status" value="1"/>
</dbReference>
<evidence type="ECO:0000313" key="7">
    <source>
        <dbReference type="Proteomes" id="UP001216907"/>
    </source>
</evidence>
<dbReference type="Pfam" id="PF13005">
    <property type="entry name" value="zf-IS66"/>
    <property type="match status" value="1"/>
</dbReference>
<name>A0ABT6F6M2_9BACT</name>
<sequence length="510" mass="56558">MRTDDVSLPDDLAAAHLQLREQAETLRRQGLLISKLQHQLERLLRQKFGRKGERVDPAQLLLFAADVVEVPAPGPTAEVEADTPPANPRGGGRKPLSASLPRKRIVHDVPLEDRACPECGAERRRIGEEAREQLEYIPASLVVLEHVRPKYACKDCQAHVAIAERLPEPIEKGLPGAGLLAHVAVSKFADYLPLYRLEGIFRRNGVALARSTMCDWMAACAGLLEPIVKAMARRVLTSAVIGTDDTPVTVQDHDGKGSKTGRLWAYLGDRDNPFVVYDYTPDRGRAGPERFLEGYRSGYLQSDAYAGYDGLHKRGLVEVGCWAHARRKFHEARTSDPDRSHAAIARIGRLYAVEREARDGGWGDVRLMAARSERSRPVLESLWAWLDHEAMKVMPKSPIGEAIAYARSNRVALTRYLESPHLSIDNNATENAIRPIALGRKNWLHLGSDRGGRTAATLLSLVQSCKALGNEPFAYLRDVLDRVSTHPASRIEDLLPDRRVLPWPSGGRKG</sequence>
<feature type="domain" description="Transposase TnpC homeodomain" evidence="4">
    <location>
        <begin position="36"/>
        <end position="105"/>
    </location>
</feature>
<dbReference type="InterPro" id="IPR039552">
    <property type="entry name" value="IS66_C"/>
</dbReference>
<dbReference type="InterPro" id="IPR052344">
    <property type="entry name" value="Transposase-related"/>
</dbReference>
<dbReference type="NCBIfam" id="NF033517">
    <property type="entry name" value="transpos_IS66"/>
    <property type="match status" value="1"/>
</dbReference>
<reference evidence="6 7" key="1">
    <citation type="submission" date="2023-03" db="EMBL/GenBank/DDBJ databases">
        <title>Paludisphaera mucosa sp. nov. a novel planctomycete from northern fen.</title>
        <authorList>
            <person name="Ivanova A."/>
        </authorList>
    </citation>
    <scope>NUCLEOTIDE SEQUENCE [LARGE SCALE GENOMIC DNA]</scope>
    <source>
        <strain evidence="6 7">Pla2</strain>
    </source>
</reference>